<sequence length="101" mass="11516">MGGSALDLFLYLQIWAKYKKYYSEFLHAPAERQARTVLLTIDSCCHMLTRLYATIKARALVSALETRDAWERDLGDTITPKEWAFRYAQTDAMAPPIVVSA</sequence>
<organism evidence="1 2">
    <name type="scientific">Pleurodeles waltl</name>
    <name type="common">Iberian ribbed newt</name>
    <dbReference type="NCBI Taxonomy" id="8319"/>
    <lineage>
        <taxon>Eukaryota</taxon>
        <taxon>Metazoa</taxon>
        <taxon>Chordata</taxon>
        <taxon>Craniata</taxon>
        <taxon>Vertebrata</taxon>
        <taxon>Euteleostomi</taxon>
        <taxon>Amphibia</taxon>
        <taxon>Batrachia</taxon>
        <taxon>Caudata</taxon>
        <taxon>Salamandroidea</taxon>
        <taxon>Salamandridae</taxon>
        <taxon>Pleurodelinae</taxon>
        <taxon>Pleurodeles</taxon>
    </lineage>
</organism>
<reference evidence="1" key="1">
    <citation type="journal article" date="2022" name="bioRxiv">
        <title>Sequencing and chromosome-scale assembly of the giantPleurodeles waltlgenome.</title>
        <authorList>
            <person name="Brown T."/>
            <person name="Elewa A."/>
            <person name="Iarovenko S."/>
            <person name="Subramanian E."/>
            <person name="Araus A.J."/>
            <person name="Petzold A."/>
            <person name="Susuki M."/>
            <person name="Suzuki K.-i.T."/>
            <person name="Hayashi T."/>
            <person name="Toyoda A."/>
            <person name="Oliveira C."/>
            <person name="Osipova E."/>
            <person name="Leigh N.D."/>
            <person name="Simon A."/>
            <person name="Yun M.H."/>
        </authorList>
    </citation>
    <scope>NUCLEOTIDE SEQUENCE</scope>
    <source>
        <strain evidence="1">20211129_DDA</strain>
        <tissue evidence="1">Liver</tissue>
    </source>
</reference>
<gene>
    <name evidence="1" type="ORF">NDU88_006908</name>
</gene>
<name>A0AAV7N5F0_PLEWA</name>
<accession>A0AAV7N5F0</accession>
<keyword evidence="2" id="KW-1185">Reference proteome</keyword>
<evidence type="ECO:0000313" key="2">
    <source>
        <dbReference type="Proteomes" id="UP001066276"/>
    </source>
</evidence>
<proteinExistence type="predicted"/>
<evidence type="ECO:0000313" key="1">
    <source>
        <dbReference type="EMBL" id="KAJ1109548.1"/>
    </source>
</evidence>
<dbReference type="Proteomes" id="UP001066276">
    <property type="component" value="Chromosome 9"/>
</dbReference>
<protein>
    <submittedName>
        <fullName evidence="1">Uncharacterized protein</fullName>
    </submittedName>
</protein>
<dbReference type="EMBL" id="JANPWB010000013">
    <property type="protein sequence ID" value="KAJ1109548.1"/>
    <property type="molecule type" value="Genomic_DNA"/>
</dbReference>
<dbReference type="AlphaFoldDB" id="A0AAV7N5F0"/>
<comment type="caution">
    <text evidence="1">The sequence shown here is derived from an EMBL/GenBank/DDBJ whole genome shotgun (WGS) entry which is preliminary data.</text>
</comment>